<feature type="region of interest" description="Disordered" evidence="1">
    <location>
        <begin position="1"/>
        <end position="21"/>
    </location>
</feature>
<evidence type="ECO:0000313" key="3">
    <source>
        <dbReference type="Proteomes" id="UP001305521"/>
    </source>
</evidence>
<evidence type="ECO:0000313" key="2">
    <source>
        <dbReference type="EMBL" id="WPB84832.1"/>
    </source>
</evidence>
<protein>
    <submittedName>
        <fullName evidence="2">DUF1192 family protein</fullName>
    </submittedName>
</protein>
<dbReference type="EMBL" id="CP137852">
    <property type="protein sequence ID" value="WPB84832.1"/>
    <property type="molecule type" value="Genomic_DNA"/>
</dbReference>
<organism evidence="2 3">
    <name type="scientific">Sediminicoccus rosea</name>
    <dbReference type="NCBI Taxonomy" id="1225128"/>
    <lineage>
        <taxon>Bacteria</taxon>
        <taxon>Pseudomonadati</taxon>
        <taxon>Pseudomonadota</taxon>
        <taxon>Alphaproteobacteria</taxon>
        <taxon>Acetobacterales</taxon>
        <taxon>Roseomonadaceae</taxon>
        <taxon>Sediminicoccus</taxon>
    </lineage>
</organism>
<dbReference type="Proteomes" id="UP001305521">
    <property type="component" value="Chromosome"/>
</dbReference>
<dbReference type="Pfam" id="PF06698">
    <property type="entry name" value="DUF1192"/>
    <property type="match status" value="1"/>
</dbReference>
<feature type="compositionally biased region" description="Basic and acidic residues" evidence="1">
    <location>
        <begin position="1"/>
        <end position="19"/>
    </location>
</feature>
<dbReference type="InterPro" id="IPR009579">
    <property type="entry name" value="DUF1192"/>
</dbReference>
<evidence type="ECO:0000256" key="1">
    <source>
        <dbReference type="SAM" id="MobiDB-lite"/>
    </source>
</evidence>
<sequence>MIFEDDPRPKPREGLHPPRLEGWSEPELRAYIAELKAEIARAEAAILTCGSHRAAAEAFFRKPPE</sequence>
<keyword evidence="3" id="KW-1185">Reference proteome</keyword>
<proteinExistence type="predicted"/>
<accession>A0ABZ0PH92</accession>
<reference evidence="2 3" key="1">
    <citation type="submission" date="2023-11" db="EMBL/GenBank/DDBJ databases">
        <title>Arctic aerobic anoxygenic photoheterotroph Sediminicoccus rosea KRV36 adapts its photosynthesis to long days of polar summer.</title>
        <authorList>
            <person name="Tomasch J."/>
            <person name="Kopejtka K."/>
            <person name="Bily T."/>
            <person name="Gardiner A.T."/>
            <person name="Gardian Z."/>
            <person name="Shivaramu S."/>
            <person name="Koblizek M."/>
            <person name="Engelhardt F."/>
            <person name="Kaftan D."/>
        </authorList>
    </citation>
    <scope>NUCLEOTIDE SEQUENCE [LARGE SCALE GENOMIC DNA]</scope>
    <source>
        <strain evidence="2 3">R-30</strain>
    </source>
</reference>
<name>A0ABZ0PH92_9PROT</name>
<gene>
    <name evidence="2" type="ORF">R9Z33_22405</name>
</gene>
<dbReference type="RefSeq" id="WP_318648794.1">
    <property type="nucleotide sequence ID" value="NZ_CP137852.1"/>
</dbReference>